<gene>
    <name evidence="1" type="ORF">CRV2_00008644</name>
</gene>
<sequence>MRLRIAHLRKLCQVKSRMPGIRPPFVLAAAWGQEKNHPGRHTV</sequence>
<comment type="caution">
    <text evidence="1">The sequence shown here is derived from an EMBL/GenBank/DDBJ whole genome shotgun (WGS) entry which is preliminary data.</text>
</comment>
<accession>A0ACA9UTC0</accession>
<evidence type="ECO:0000313" key="2">
    <source>
        <dbReference type="Proteomes" id="UP000836387"/>
    </source>
</evidence>
<reference evidence="1" key="2">
    <citation type="submission" date="2021-10" db="EMBL/GenBank/DDBJ databases">
        <authorList>
            <person name="Piombo E."/>
        </authorList>
    </citation>
    <scope>NUCLEOTIDE SEQUENCE</scope>
</reference>
<name>A0ACA9UTC0_BIOOC</name>
<keyword evidence="2" id="KW-1185">Reference proteome</keyword>
<dbReference type="Proteomes" id="UP000836387">
    <property type="component" value="Unassembled WGS sequence"/>
</dbReference>
<organism evidence="1 2">
    <name type="scientific">Clonostachys rosea f. rosea IK726</name>
    <dbReference type="NCBI Taxonomy" id="1349383"/>
    <lineage>
        <taxon>Eukaryota</taxon>
        <taxon>Fungi</taxon>
        <taxon>Dikarya</taxon>
        <taxon>Ascomycota</taxon>
        <taxon>Pezizomycotina</taxon>
        <taxon>Sordariomycetes</taxon>
        <taxon>Hypocreomycetidae</taxon>
        <taxon>Hypocreales</taxon>
        <taxon>Bionectriaceae</taxon>
        <taxon>Clonostachys</taxon>
    </lineage>
</organism>
<dbReference type="EMBL" id="CADEHS020000645">
    <property type="protein sequence ID" value="CAG9956732.1"/>
    <property type="molecule type" value="Genomic_DNA"/>
</dbReference>
<evidence type="ECO:0000313" key="1">
    <source>
        <dbReference type="EMBL" id="CAG9956732.1"/>
    </source>
</evidence>
<proteinExistence type="predicted"/>
<reference evidence="1" key="1">
    <citation type="submission" date="2020-04" db="EMBL/GenBank/DDBJ databases">
        <authorList>
            <person name="Broberg M."/>
        </authorList>
    </citation>
    <scope>NUCLEOTIDE SEQUENCE</scope>
</reference>
<protein>
    <submittedName>
        <fullName evidence="1">Uncharacterized protein</fullName>
    </submittedName>
</protein>